<organism evidence="7 8">
    <name type="scientific">Metschnikowia aff. pulcherrima</name>
    <dbReference type="NCBI Taxonomy" id="2163413"/>
    <lineage>
        <taxon>Eukaryota</taxon>
        <taxon>Fungi</taxon>
        <taxon>Dikarya</taxon>
        <taxon>Ascomycota</taxon>
        <taxon>Saccharomycotina</taxon>
        <taxon>Pichiomycetes</taxon>
        <taxon>Metschnikowiaceae</taxon>
        <taxon>Metschnikowia</taxon>
    </lineage>
</organism>
<evidence type="ECO:0000256" key="6">
    <source>
        <dbReference type="SAM" id="MobiDB-lite"/>
    </source>
</evidence>
<dbReference type="GO" id="GO:0005770">
    <property type="term" value="C:late endosome"/>
    <property type="evidence" value="ECO:0007669"/>
    <property type="project" value="TreeGrafter"/>
</dbReference>
<feature type="region of interest" description="Disordered" evidence="6">
    <location>
        <begin position="75"/>
        <end position="104"/>
    </location>
</feature>
<dbReference type="SMART" id="SM00175">
    <property type="entry name" value="RAB"/>
    <property type="match status" value="1"/>
</dbReference>
<keyword evidence="5" id="KW-0636">Prenylation</keyword>
<keyword evidence="8" id="KW-1185">Reference proteome</keyword>
<dbReference type="PANTHER" id="PTHR47981:SF20">
    <property type="entry name" value="RAS-RELATED PROTEIN RAB-7A"/>
    <property type="match status" value="1"/>
</dbReference>
<dbReference type="GO" id="GO:0005525">
    <property type="term" value="F:GTP binding"/>
    <property type="evidence" value="ECO:0007669"/>
    <property type="project" value="UniProtKB-KW"/>
</dbReference>
<dbReference type="GO" id="GO:0000329">
    <property type="term" value="C:fungal-type vacuole membrane"/>
    <property type="evidence" value="ECO:0007669"/>
    <property type="project" value="TreeGrafter"/>
</dbReference>
<feature type="compositionally biased region" description="Basic and acidic residues" evidence="6">
    <location>
        <begin position="1"/>
        <end position="16"/>
    </location>
</feature>
<dbReference type="GO" id="GO:0003924">
    <property type="term" value="F:GTPase activity"/>
    <property type="evidence" value="ECO:0007669"/>
    <property type="project" value="InterPro"/>
</dbReference>
<name>A0A4P6XNF6_9ASCO</name>
<evidence type="ECO:0000256" key="3">
    <source>
        <dbReference type="ARBA" id="ARBA00022741"/>
    </source>
</evidence>
<evidence type="ECO:0000256" key="5">
    <source>
        <dbReference type="ARBA" id="ARBA00023289"/>
    </source>
</evidence>
<keyword evidence="3" id="KW-0547">Nucleotide-binding</keyword>
<gene>
    <name evidence="7" type="primary">MPUL0B09880</name>
    <name evidence="7" type="ORF">METSCH_B09880</name>
</gene>
<keyword evidence="5" id="KW-0449">Lipoprotein</keyword>
<dbReference type="SMART" id="SM00174">
    <property type="entry name" value="RHO"/>
    <property type="match status" value="1"/>
</dbReference>
<comment type="similarity">
    <text evidence="1">Belongs to the small GTPase superfamily. Rab family.</text>
</comment>
<accession>A0A4P6XNF6</accession>
<dbReference type="NCBIfam" id="TIGR00231">
    <property type="entry name" value="small_GTP"/>
    <property type="match status" value="1"/>
</dbReference>
<proteinExistence type="inferred from homology"/>
<dbReference type="InterPro" id="IPR027417">
    <property type="entry name" value="P-loop_NTPase"/>
</dbReference>
<dbReference type="InterPro" id="IPR001806">
    <property type="entry name" value="Small_GTPase"/>
</dbReference>
<dbReference type="PANTHER" id="PTHR47981">
    <property type="entry name" value="RAB FAMILY"/>
    <property type="match status" value="1"/>
</dbReference>
<feature type="compositionally biased region" description="Basic and acidic residues" evidence="6">
    <location>
        <begin position="80"/>
        <end position="93"/>
    </location>
</feature>
<dbReference type="AlphaFoldDB" id="A0A4P6XNF6"/>
<evidence type="ECO:0000256" key="1">
    <source>
        <dbReference type="ARBA" id="ARBA00006270"/>
    </source>
</evidence>
<evidence type="ECO:0000313" key="8">
    <source>
        <dbReference type="Proteomes" id="UP000292447"/>
    </source>
</evidence>
<dbReference type="Proteomes" id="UP000292447">
    <property type="component" value="Chromosome II"/>
</dbReference>
<dbReference type="PROSITE" id="PS51419">
    <property type="entry name" value="RAB"/>
    <property type="match status" value="1"/>
</dbReference>
<evidence type="ECO:0000256" key="2">
    <source>
        <dbReference type="ARBA" id="ARBA00022481"/>
    </source>
</evidence>
<reference evidence="8" key="1">
    <citation type="submission" date="2019-03" db="EMBL/GenBank/DDBJ databases">
        <title>Snf2 controls pulcherriminic acid biosynthesis and connects pigmentation and antifungal activity of the yeast Metschnikowia pulcherrima.</title>
        <authorList>
            <person name="Gore-Lloyd D."/>
            <person name="Sumann I."/>
            <person name="Brachmann A.O."/>
            <person name="Schneeberger K."/>
            <person name="Ortiz-Merino R.A."/>
            <person name="Moreno-Beltran M."/>
            <person name="Schlaefli M."/>
            <person name="Kirner P."/>
            <person name="Santos Kron A."/>
            <person name="Wolfe K.H."/>
            <person name="Piel J."/>
            <person name="Ahrens C.H."/>
            <person name="Henk D."/>
            <person name="Freimoser F.M."/>
        </authorList>
    </citation>
    <scope>NUCLEOTIDE SEQUENCE [LARGE SCALE GENOMIC DNA]</scope>
    <source>
        <strain evidence="8">APC 1.2</strain>
    </source>
</reference>
<dbReference type="InterPro" id="IPR005225">
    <property type="entry name" value="Small_GTP-bd"/>
</dbReference>
<keyword evidence="4" id="KW-0342">GTP-binding</keyword>
<evidence type="ECO:0000313" key="7">
    <source>
        <dbReference type="EMBL" id="QBM87776.1"/>
    </source>
</evidence>
<feature type="region of interest" description="Disordered" evidence="6">
    <location>
        <begin position="1"/>
        <end position="21"/>
    </location>
</feature>
<dbReference type="PRINTS" id="PR00449">
    <property type="entry name" value="RASTRNSFRMNG"/>
</dbReference>
<dbReference type="Pfam" id="PF00071">
    <property type="entry name" value="Ras"/>
    <property type="match status" value="2"/>
</dbReference>
<protein>
    <submittedName>
        <fullName evidence="7">Ras-related protein Rab-7A</fullName>
    </submittedName>
</protein>
<dbReference type="STRING" id="2163413.A0A4P6XNF6"/>
<dbReference type="GO" id="GO:0032889">
    <property type="term" value="P:regulation of vacuole fusion, non-autophagic"/>
    <property type="evidence" value="ECO:0007669"/>
    <property type="project" value="TreeGrafter"/>
</dbReference>
<evidence type="ECO:0000256" key="4">
    <source>
        <dbReference type="ARBA" id="ARBA00023134"/>
    </source>
</evidence>
<dbReference type="SMART" id="SM00173">
    <property type="entry name" value="RAS"/>
    <property type="match status" value="1"/>
</dbReference>
<keyword evidence="2" id="KW-0488">Methylation</keyword>
<sequence>MLADLLKEPEPTEPPRPEPSPALKIVLLGDLGVGKTCLRAQFVHHVFSNAYKATIGGDFLTTTVEIGAESNQTTVSAKTSDFRDKRASRDPDSKSVVSQPQGPQSVSLQVWDTAGQERFNLISHAFYRGADVAILVYDITSYELLLSVRSWFARFLQHCNVNAPGVIIVGNKLDRAADRAVDTDEVKDVLCRNDPAFASHVTDWENDVFEVSCRTLASVEAVFKSAAIIGLRNATETSHDRYFRAKNVVLDDAQAVSSRCAC</sequence>
<dbReference type="EMBL" id="CP034457">
    <property type="protein sequence ID" value="QBM87776.1"/>
    <property type="molecule type" value="Genomic_DNA"/>
</dbReference>
<dbReference type="SUPFAM" id="SSF52540">
    <property type="entry name" value="P-loop containing nucleoside triphosphate hydrolases"/>
    <property type="match status" value="1"/>
</dbReference>
<dbReference type="Gene3D" id="3.40.50.300">
    <property type="entry name" value="P-loop containing nucleotide triphosphate hydrolases"/>
    <property type="match status" value="1"/>
</dbReference>
<feature type="compositionally biased region" description="Polar residues" evidence="6">
    <location>
        <begin position="95"/>
        <end position="104"/>
    </location>
</feature>
<dbReference type="CDD" id="cd00154">
    <property type="entry name" value="Rab"/>
    <property type="match status" value="1"/>
</dbReference>